<protein>
    <recommendedName>
        <fullName evidence="3">Protein FAM136A</fullName>
    </recommendedName>
</protein>
<dbReference type="EMBL" id="LWCA01001134">
    <property type="protein sequence ID" value="OAF65824.1"/>
    <property type="molecule type" value="Genomic_DNA"/>
</dbReference>
<sequence length="86" mass="9786">MEAIQQEILNKTTNVVDKLQKSINDIQIKCLKCSIKCCENSNLPMLDNQNCQRNCMIPLQNLQNEVEEELISFNVSSSSLSPSKNR</sequence>
<keyword evidence="2" id="KW-1185">Reference proteome</keyword>
<name>A0A177AX96_9BILA</name>
<organism evidence="1 2">
    <name type="scientific">Intoshia linei</name>
    <dbReference type="NCBI Taxonomy" id="1819745"/>
    <lineage>
        <taxon>Eukaryota</taxon>
        <taxon>Metazoa</taxon>
        <taxon>Spiralia</taxon>
        <taxon>Lophotrochozoa</taxon>
        <taxon>Mesozoa</taxon>
        <taxon>Orthonectida</taxon>
        <taxon>Rhopaluridae</taxon>
        <taxon>Intoshia</taxon>
    </lineage>
</organism>
<accession>A0A177AX96</accession>
<evidence type="ECO:0000313" key="1">
    <source>
        <dbReference type="EMBL" id="OAF65824.1"/>
    </source>
</evidence>
<comment type="caution">
    <text evidence="1">The sequence shown here is derived from an EMBL/GenBank/DDBJ whole genome shotgun (WGS) entry which is preliminary data.</text>
</comment>
<reference evidence="1 2" key="1">
    <citation type="submission" date="2016-04" db="EMBL/GenBank/DDBJ databases">
        <title>The genome of Intoshia linei affirms orthonectids as highly simplified spiralians.</title>
        <authorList>
            <person name="Mikhailov K.V."/>
            <person name="Slusarev G.S."/>
            <person name="Nikitin M.A."/>
            <person name="Logacheva M.D."/>
            <person name="Penin A."/>
            <person name="Aleoshin V."/>
            <person name="Panchin Y.V."/>
        </authorList>
    </citation>
    <scope>NUCLEOTIDE SEQUENCE [LARGE SCALE GENOMIC DNA]</scope>
    <source>
        <strain evidence="1">Intl2013</strain>
        <tissue evidence="1">Whole animal</tissue>
    </source>
</reference>
<dbReference type="Proteomes" id="UP000078046">
    <property type="component" value="Unassembled WGS sequence"/>
</dbReference>
<dbReference type="Pfam" id="PF05811">
    <property type="entry name" value="DUF842"/>
    <property type="match status" value="1"/>
</dbReference>
<proteinExistence type="predicted"/>
<dbReference type="AlphaFoldDB" id="A0A177AX96"/>
<feature type="non-terminal residue" evidence="1">
    <location>
        <position position="86"/>
    </location>
</feature>
<evidence type="ECO:0008006" key="3">
    <source>
        <dbReference type="Google" id="ProtNLM"/>
    </source>
</evidence>
<evidence type="ECO:0000313" key="2">
    <source>
        <dbReference type="Proteomes" id="UP000078046"/>
    </source>
</evidence>
<gene>
    <name evidence="1" type="ORF">A3Q56_06418</name>
</gene>
<dbReference type="InterPro" id="IPR008560">
    <property type="entry name" value="DUF842_euk"/>
</dbReference>